<evidence type="ECO:0000256" key="1">
    <source>
        <dbReference type="ARBA" id="ARBA00004141"/>
    </source>
</evidence>
<dbReference type="AlphaFoldDB" id="A0A915IAL9"/>
<dbReference type="InterPro" id="IPR008952">
    <property type="entry name" value="Tetraspanin_EC2_sf"/>
</dbReference>
<keyword evidence="4 6" id="KW-1133">Transmembrane helix</keyword>
<sequence length="260" mass="29333">MSSTLFDCTAYGKLGRSCRTFFYCTNVLSMFACLSTAAVGLWLIIDKGIFSSIFEPTLYLSVAYLLVVLGSIATAISWIGLYSTSRELRCLMYTYSVSCLILFLMLSISGMMGFVFQYQVKQNALNLQMLTALQNFYGQQNYASITKSFDLIQSQFQCCGIGLNSNNDTYMIWRTTKWHMDDKSTPKRQVPLSCCVETQVPGEYVDAKRCQFSDLKSVNSSYIYTKGCYEPFFNELMVISTLEAWLGIFSSLTMVIVVAV</sequence>
<dbReference type="PIRSF" id="PIRSF002419">
    <property type="entry name" value="Tetraspanin"/>
    <property type="match status" value="1"/>
</dbReference>
<evidence type="ECO:0000256" key="6">
    <source>
        <dbReference type="RuleBase" id="RU361218"/>
    </source>
</evidence>
<name>A0A915IAL9_ROMCU</name>
<dbReference type="Gene3D" id="1.10.1450.10">
    <property type="entry name" value="Tetraspanin"/>
    <property type="match status" value="1"/>
</dbReference>
<feature type="transmembrane region" description="Helical" evidence="6">
    <location>
        <begin position="20"/>
        <end position="45"/>
    </location>
</feature>
<feature type="transmembrane region" description="Helical" evidence="6">
    <location>
        <begin position="236"/>
        <end position="259"/>
    </location>
</feature>
<protein>
    <recommendedName>
        <fullName evidence="6">Tetraspanin</fullName>
    </recommendedName>
</protein>
<feature type="transmembrane region" description="Helical" evidence="6">
    <location>
        <begin position="57"/>
        <end position="81"/>
    </location>
</feature>
<dbReference type="InterPro" id="IPR000301">
    <property type="entry name" value="Tetraspanin_animals"/>
</dbReference>
<keyword evidence="3 6" id="KW-0812">Transmembrane</keyword>
<keyword evidence="7" id="KW-1185">Reference proteome</keyword>
<dbReference type="Pfam" id="PF00335">
    <property type="entry name" value="Tetraspanin"/>
    <property type="match status" value="1"/>
</dbReference>
<dbReference type="OMA" id="IWKTSKW"/>
<evidence type="ECO:0000313" key="7">
    <source>
        <dbReference type="Proteomes" id="UP000887565"/>
    </source>
</evidence>
<organism evidence="7 8">
    <name type="scientific">Romanomermis culicivorax</name>
    <name type="common">Nematode worm</name>
    <dbReference type="NCBI Taxonomy" id="13658"/>
    <lineage>
        <taxon>Eukaryota</taxon>
        <taxon>Metazoa</taxon>
        <taxon>Ecdysozoa</taxon>
        <taxon>Nematoda</taxon>
        <taxon>Enoplea</taxon>
        <taxon>Dorylaimia</taxon>
        <taxon>Mermithida</taxon>
        <taxon>Mermithoidea</taxon>
        <taxon>Mermithidae</taxon>
        <taxon>Romanomermis</taxon>
    </lineage>
</organism>
<reference evidence="8" key="1">
    <citation type="submission" date="2022-11" db="UniProtKB">
        <authorList>
            <consortium name="WormBaseParasite"/>
        </authorList>
    </citation>
    <scope>IDENTIFICATION</scope>
</reference>
<dbReference type="GO" id="GO:0016020">
    <property type="term" value="C:membrane"/>
    <property type="evidence" value="ECO:0007669"/>
    <property type="project" value="UniProtKB-SubCell"/>
</dbReference>
<dbReference type="SUPFAM" id="SSF48652">
    <property type="entry name" value="Tetraspanin"/>
    <property type="match status" value="1"/>
</dbReference>
<evidence type="ECO:0000256" key="2">
    <source>
        <dbReference type="ARBA" id="ARBA00006840"/>
    </source>
</evidence>
<dbReference type="InterPro" id="IPR018499">
    <property type="entry name" value="Tetraspanin/Peripherin"/>
</dbReference>
<feature type="transmembrane region" description="Helical" evidence="6">
    <location>
        <begin position="93"/>
        <end position="116"/>
    </location>
</feature>
<evidence type="ECO:0000256" key="3">
    <source>
        <dbReference type="ARBA" id="ARBA00022692"/>
    </source>
</evidence>
<accession>A0A915IAL9</accession>
<evidence type="ECO:0000256" key="4">
    <source>
        <dbReference type="ARBA" id="ARBA00022989"/>
    </source>
</evidence>
<comment type="similarity">
    <text evidence="2 6">Belongs to the tetraspanin (TM4SF) family.</text>
</comment>
<comment type="subcellular location">
    <subcellularLocation>
        <location evidence="1 6">Membrane</location>
        <topology evidence="1 6">Multi-pass membrane protein</topology>
    </subcellularLocation>
</comment>
<proteinExistence type="inferred from homology"/>
<keyword evidence="5 6" id="KW-0472">Membrane</keyword>
<dbReference type="WBParaSite" id="nRc.2.0.1.t10321-RA">
    <property type="protein sequence ID" value="nRc.2.0.1.t10321-RA"/>
    <property type="gene ID" value="nRc.2.0.1.g10321"/>
</dbReference>
<dbReference type="Proteomes" id="UP000887565">
    <property type="component" value="Unplaced"/>
</dbReference>
<evidence type="ECO:0000313" key="8">
    <source>
        <dbReference type="WBParaSite" id="nRc.2.0.1.t10321-RA"/>
    </source>
</evidence>
<dbReference type="PANTHER" id="PTHR19282">
    <property type="entry name" value="TETRASPANIN"/>
    <property type="match status" value="1"/>
</dbReference>
<evidence type="ECO:0000256" key="5">
    <source>
        <dbReference type="ARBA" id="ARBA00023136"/>
    </source>
</evidence>
<dbReference type="PRINTS" id="PR00259">
    <property type="entry name" value="TMFOUR"/>
</dbReference>
<dbReference type="PANTHER" id="PTHR19282:SF452">
    <property type="entry name" value="LD03691P"/>
    <property type="match status" value="1"/>
</dbReference>